<evidence type="ECO:0000256" key="4">
    <source>
        <dbReference type="ARBA" id="ARBA00023136"/>
    </source>
</evidence>
<accession>A0A0L6CEY1</accession>
<keyword evidence="3" id="KW-0446">Lipid-binding</keyword>
<comment type="subcellular location">
    <subcellularLocation>
        <location evidence="1">Golgi apparatus membrane</location>
        <topology evidence="1">Peripheral membrane protein</topology>
        <orientation evidence="1">Cytoplasmic side</orientation>
    </subcellularLocation>
</comment>
<keyword evidence="2" id="KW-0333">Golgi apparatus</keyword>
<evidence type="ECO:0000313" key="6">
    <source>
        <dbReference type="Proteomes" id="UP000037397"/>
    </source>
</evidence>
<evidence type="ECO:0000256" key="2">
    <source>
        <dbReference type="ARBA" id="ARBA00023034"/>
    </source>
</evidence>
<evidence type="ECO:0000313" key="5">
    <source>
        <dbReference type="EMBL" id="KNX36053.1"/>
    </source>
</evidence>
<evidence type="ECO:0000256" key="1">
    <source>
        <dbReference type="ARBA" id="ARBA00004255"/>
    </source>
</evidence>
<proteinExistence type="predicted"/>
<dbReference type="GO" id="GO:0012505">
    <property type="term" value="C:endomembrane system"/>
    <property type="evidence" value="ECO:0007669"/>
    <property type="project" value="UniProtKB-ARBA"/>
</dbReference>
<dbReference type="RefSeq" id="WP_050668260.1">
    <property type="nucleotide sequence ID" value="NZ_LAIR01000002.1"/>
</dbReference>
<evidence type="ECO:0000256" key="3">
    <source>
        <dbReference type="ARBA" id="ARBA00023121"/>
    </source>
</evidence>
<comment type="caution">
    <text evidence="5">The sequence shown here is derived from an EMBL/GenBank/DDBJ whole genome shotgun (WGS) entry which is preliminary data.</text>
</comment>
<evidence type="ECO:0008006" key="7">
    <source>
        <dbReference type="Google" id="ProtNLM"/>
    </source>
</evidence>
<dbReference type="GO" id="GO:0005737">
    <property type="term" value="C:cytoplasm"/>
    <property type="evidence" value="ECO:0007669"/>
    <property type="project" value="UniProtKB-ARBA"/>
</dbReference>
<dbReference type="Proteomes" id="UP000037397">
    <property type="component" value="Unassembled WGS sequence"/>
</dbReference>
<dbReference type="InterPro" id="IPR038261">
    <property type="entry name" value="GPP34-like_sf"/>
</dbReference>
<name>A0A0L6CEY1_9MICO</name>
<keyword evidence="6" id="KW-1185">Reference proteome</keyword>
<keyword evidence="4" id="KW-0472">Membrane</keyword>
<organism evidence="5 6">
    <name type="scientific">Luteipulveratus halotolerans</name>
    <dbReference type="NCBI Taxonomy" id="1631356"/>
    <lineage>
        <taxon>Bacteria</taxon>
        <taxon>Bacillati</taxon>
        <taxon>Actinomycetota</taxon>
        <taxon>Actinomycetes</taxon>
        <taxon>Micrococcales</taxon>
        <taxon>Dermacoccaceae</taxon>
        <taxon>Luteipulveratus</taxon>
    </lineage>
</organism>
<protein>
    <recommendedName>
        <fullName evidence="7">GPP34 family phosphoprotein</fullName>
    </recommendedName>
</protein>
<dbReference type="GO" id="GO:0070273">
    <property type="term" value="F:phosphatidylinositol-4-phosphate binding"/>
    <property type="evidence" value="ECO:0007669"/>
    <property type="project" value="InterPro"/>
</dbReference>
<dbReference type="InterPro" id="IPR008628">
    <property type="entry name" value="GPP34-like"/>
</dbReference>
<gene>
    <name evidence="5" type="ORF">VV01_01025</name>
</gene>
<dbReference type="Pfam" id="PF05719">
    <property type="entry name" value="GPP34"/>
    <property type="match status" value="1"/>
</dbReference>
<dbReference type="EMBL" id="LAIR01000002">
    <property type="protein sequence ID" value="KNX36053.1"/>
    <property type="molecule type" value="Genomic_DNA"/>
</dbReference>
<dbReference type="AlphaFoldDB" id="A0A0L6CEY1"/>
<dbReference type="Gene3D" id="1.10.3630.10">
    <property type="entry name" value="yeast vps74-n-term truncation variant domain like"/>
    <property type="match status" value="1"/>
</dbReference>
<dbReference type="STRING" id="1631356.VV01_01025"/>
<sequence>MLIAEDLLLQLTAADGRLIAAGNKIDLGLAGALLSELALLEKVTVDDRGRLLVRDARPVGNPHLDAALAHFVAKQGKKPKDALGKVAKGLRGRLYDGLAVEGAVRAERSTFLGIFPRTTWPVLDRHAQEATRDALLRELLGSAPVEPRGATLISLVHAIDAVPAVFPDAGGLPKRDLKKRAKAVADGSWAGAAVGKAIAQTQAAVNAAITAAIVSSAAGGAVSS</sequence>
<reference evidence="6" key="1">
    <citation type="submission" date="2015-03" db="EMBL/GenBank/DDBJ databases">
        <title>Luteipulveratus halotolerans sp. nov., a novel actinobacterium (Dermacoccaceae) from Sarawak, Malaysia.</title>
        <authorList>
            <person name="Juboi H."/>
            <person name="Basik A."/>
            <person name="Shamsul S.S."/>
            <person name="Arnold P."/>
            <person name="Schmitt E.K."/>
            <person name="Sanglier J.-J."/>
            <person name="Yeo T."/>
        </authorList>
    </citation>
    <scope>NUCLEOTIDE SEQUENCE [LARGE SCALE GENOMIC DNA]</scope>
    <source>
        <strain evidence="6">C296001</strain>
    </source>
</reference>